<keyword evidence="13" id="KW-1185">Reference proteome</keyword>
<dbReference type="SMART" id="SM00484">
    <property type="entry name" value="XPGI"/>
    <property type="match status" value="1"/>
</dbReference>
<dbReference type="EMBL" id="KI966432">
    <property type="protein sequence ID" value="EWC45046.1"/>
    <property type="molecule type" value="Genomic_DNA"/>
</dbReference>
<dbReference type="GO" id="GO:0035312">
    <property type="term" value="F:5'-3' DNA exonuclease activity"/>
    <property type="evidence" value="ECO:0007669"/>
    <property type="project" value="InterPro"/>
</dbReference>
<evidence type="ECO:0000259" key="11">
    <source>
        <dbReference type="SMART" id="SM00484"/>
    </source>
</evidence>
<evidence type="ECO:0000256" key="3">
    <source>
        <dbReference type="ARBA" id="ARBA00022722"/>
    </source>
</evidence>
<dbReference type="OrthoDB" id="26491at2759"/>
<keyword evidence="6" id="KW-0378">Hydrolase</keyword>
<evidence type="ECO:0000256" key="6">
    <source>
        <dbReference type="ARBA" id="ARBA00022801"/>
    </source>
</evidence>
<dbReference type="PANTHER" id="PTHR11081">
    <property type="entry name" value="FLAP ENDONUCLEASE FAMILY MEMBER"/>
    <property type="match status" value="1"/>
</dbReference>
<accession>W7HM28</accession>
<dbReference type="FunFam" id="1.10.150.20:FF:000011">
    <property type="entry name" value="exonuclease 1"/>
    <property type="match status" value="1"/>
</dbReference>
<dbReference type="SMART" id="SM00279">
    <property type="entry name" value="HhH2"/>
    <property type="match status" value="1"/>
</dbReference>
<dbReference type="PRINTS" id="PR00853">
    <property type="entry name" value="XPGRADSUPER"/>
</dbReference>
<evidence type="ECO:0000256" key="7">
    <source>
        <dbReference type="ARBA" id="ARBA00022839"/>
    </source>
</evidence>
<organism evidence="12 13">
    <name type="scientific">Drechslerella stenobrocha 248</name>
    <dbReference type="NCBI Taxonomy" id="1043628"/>
    <lineage>
        <taxon>Eukaryota</taxon>
        <taxon>Fungi</taxon>
        <taxon>Dikarya</taxon>
        <taxon>Ascomycota</taxon>
        <taxon>Pezizomycotina</taxon>
        <taxon>Orbiliomycetes</taxon>
        <taxon>Orbiliales</taxon>
        <taxon>Orbiliaceae</taxon>
        <taxon>Drechslerella</taxon>
    </lineage>
</organism>
<evidence type="ECO:0000256" key="4">
    <source>
        <dbReference type="ARBA" id="ARBA00022723"/>
    </source>
</evidence>
<keyword evidence="3" id="KW-0540">Nuclease</keyword>
<evidence type="ECO:0000313" key="13">
    <source>
        <dbReference type="Proteomes" id="UP000024837"/>
    </source>
</evidence>
<name>W7HM28_9PEZI</name>
<evidence type="ECO:0000256" key="9">
    <source>
        <dbReference type="ARBA" id="ARBA00023204"/>
    </source>
</evidence>
<evidence type="ECO:0000256" key="10">
    <source>
        <dbReference type="ARBA" id="ARBA00023242"/>
    </source>
</evidence>
<dbReference type="HOGENOM" id="CLU_008978_3_0_1"/>
<proteinExistence type="predicted"/>
<keyword evidence="5" id="KW-0227">DNA damage</keyword>
<evidence type="ECO:0000256" key="1">
    <source>
        <dbReference type="ARBA" id="ARBA00001946"/>
    </source>
</evidence>
<gene>
    <name evidence="12" type="ORF">DRE_06326</name>
</gene>
<protein>
    <recommendedName>
        <fullName evidence="11">XPG-I domain-containing protein</fullName>
    </recommendedName>
</protein>
<dbReference type="PANTHER" id="PTHR11081:SF65">
    <property type="entry name" value="DNA DAMAGE-INDUCIBLE PROTEIN DIN7-RELATED"/>
    <property type="match status" value="1"/>
</dbReference>
<keyword evidence="4" id="KW-0479">Metal-binding</keyword>
<dbReference type="InterPro" id="IPR006084">
    <property type="entry name" value="XPG/Rad2"/>
</dbReference>
<dbReference type="GO" id="GO:0005634">
    <property type="term" value="C:nucleus"/>
    <property type="evidence" value="ECO:0007669"/>
    <property type="project" value="UniProtKB-SubCell"/>
</dbReference>
<comment type="subcellular location">
    <subcellularLocation>
        <location evidence="2">Nucleus</location>
    </subcellularLocation>
</comment>
<dbReference type="InterPro" id="IPR006086">
    <property type="entry name" value="XPG-I_dom"/>
</dbReference>
<keyword evidence="9" id="KW-0234">DNA repair</keyword>
<dbReference type="InterPro" id="IPR008918">
    <property type="entry name" value="HhH2"/>
</dbReference>
<keyword evidence="8" id="KW-0460">Magnesium</keyword>
<keyword evidence="10" id="KW-0539">Nucleus</keyword>
<dbReference type="GO" id="GO:0006281">
    <property type="term" value="P:DNA repair"/>
    <property type="evidence" value="ECO:0007669"/>
    <property type="project" value="UniProtKB-KW"/>
</dbReference>
<dbReference type="SUPFAM" id="SSF88723">
    <property type="entry name" value="PIN domain-like"/>
    <property type="match status" value="1"/>
</dbReference>
<dbReference type="Gene3D" id="1.10.150.20">
    <property type="entry name" value="5' to 3' exonuclease, C-terminal subdomain"/>
    <property type="match status" value="1"/>
</dbReference>
<evidence type="ECO:0000313" key="12">
    <source>
        <dbReference type="EMBL" id="EWC45046.1"/>
    </source>
</evidence>
<evidence type="ECO:0000256" key="2">
    <source>
        <dbReference type="ARBA" id="ARBA00004123"/>
    </source>
</evidence>
<dbReference type="AlphaFoldDB" id="W7HM28"/>
<dbReference type="SUPFAM" id="SSF47807">
    <property type="entry name" value="5' to 3' exonuclease, C-terminal subdomain"/>
    <property type="match status" value="1"/>
</dbReference>
<evidence type="ECO:0000256" key="8">
    <source>
        <dbReference type="ARBA" id="ARBA00022842"/>
    </source>
</evidence>
<dbReference type="GO" id="GO:0017108">
    <property type="term" value="F:5'-flap endonuclease activity"/>
    <property type="evidence" value="ECO:0007669"/>
    <property type="project" value="TreeGrafter"/>
</dbReference>
<dbReference type="Proteomes" id="UP000024837">
    <property type="component" value="Unassembled WGS sequence"/>
</dbReference>
<sequence>MLQHYGVIPYIVFDGDYLPGKKGTEKCRERKREASQAAGLEHLRLGHASAAHLELQKSIDVTPLMARYFIEELKKAKVSYVVAPYEADAQMAYLERIGEVSAIISEDSDLLVFGTRCLLTKLDQYGECIAIDRSDFPKVASAKLSGWSDSEFRHMAILSGCDYLTNIPKMGIKTAYKFVRKYKSTEKILRAIRMDGSFSVPSGYEEAFILADMTFQYQCVYCPVSQRLVTCTGNTIPDAADIIQRDNFGRSYDSTIASKVASGELDPITKLEIKINLVPAKPPERFSTNAGSNPYNQAHPSLDISDIQESETLCR</sequence>
<keyword evidence="7" id="KW-0269">Exonuclease</keyword>
<comment type="cofactor">
    <cofactor evidence="1">
        <name>Mg(2+)</name>
        <dbReference type="ChEBI" id="CHEBI:18420"/>
    </cofactor>
</comment>
<dbReference type="InterPro" id="IPR037315">
    <property type="entry name" value="EXO1_H3TH"/>
</dbReference>
<dbReference type="GO" id="GO:0003677">
    <property type="term" value="F:DNA binding"/>
    <property type="evidence" value="ECO:0007669"/>
    <property type="project" value="InterPro"/>
</dbReference>
<dbReference type="CDD" id="cd09857">
    <property type="entry name" value="PIN_EXO1"/>
    <property type="match status" value="1"/>
</dbReference>
<dbReference type="CDD" id="cd09908">
    <property type="entry name" value="H3TH_EXO1"/>
    <property type="match status" value="1"/>
</dbReference>
<dbReference type="InterPro" id="IPR044752">
    <property type="entry name" value="PIN-like_EXO1"/>
</dbReference>
<dbReference type="InterPro" id="IPR036279">
    <property type="entry name" value="5-3_exonuclease_C_sf"/>
</dbReference>
<dbReference type="Gene3D" id="3.40.50.1010">
    <property type="entry name" value="5'-nuclease"/>
    <property type="match status" value="1"/>
</dbReference>
<dbReference type="InterPro" id="IPR029060">
    <property type="entry name" value="PIN-like_dom_sf"/>
</dbReference>
<evidence type="ECO:0000256" key="5">
    <source>
        <dbReference type="ARBA" id="ARBA00022763"/>
    </source>
</evidence>
<reference evidence="12 13" key="1">
    <citation type="submission" date="2013-05" db="EMBL/GenBank/DDBJ databases">
        <title>Drechslerella stenobrocha genome reveals carnivorous origination and mechanical trapping mechanism of predatory fungi.</title>
        <authorList>
            <person name="Liu X."/>
            <person name="Zhang W."/>
            <person name="Liu K."/>
        </authorList>
    </citation>
    <scope>NUCLEOTIDE SEQUENCE [LARGE SCALE GENOMIC DNA]</scope>
    <source>
        <strain evidence="12 13">248</strain>
    </source>
</reference>
<feature type="domain" description="XPG-I" evidence="11">
    <location>
        <begin position="74"/>
        <end position="142"/>
    </location>
</feature>
<dbReference type="GO" id="GO:0046872">
    <property type="term" value="F:metal ion binding"/>
    <property type="evidence" value="ECO:0007669"/>
    <property type="project" value="UniProtKB-KW"/>
</dbReference>
<dbReference type="Pfam" id="PF00867">
    <property type="entry name" value="XPG_I"/>
    <property type="match status" value="1"/>
</dbReference>